<comment type="caution">
    <text evidence="2">The sequence shown here is derived from an EMBL/GenBank/DDBJ whole genome shotgun (WGS) entry which is preliminary data.</text>
</comment>
<evidence type="ECO:0000256" key="1">
    <source>
        <dbReference type="SAM" id="MobiDB-lite"/>
    </source>
</evidence>
<dbReference type="SUPFAM" id="SSF53756">
    <property type="entry name" value="UDP-Glycosyltransferase/glycogen phosphorylase"/>
    <property type="match status" value="1"/>
</dbReference>
<dbReference type="Proteomes" id="UP001577267">
    <property type="component" value="Unassembled WGS sequence"/>
</dbReference>
<dbReference type="PANTHER" id="PTHR37316">
    <property type="entry name" value="TEICHOIC ACID GLYCEROL-PHOSPHATE PRIMASE"/>
    <property type="match status" value="1"/>
</dbReference>
<name>A0ABV4ZTM6_9ACTN</name>
<organism evidence="2 3">
    <name type="scientific">Streptomyces carpaticus</name>
    <dbReference type="NCBI Taxonomy" id="285558"/>
    <lineage>
        <taxon>Bacteria</taxon>
        <taxon>Bacillati</taxon>
        <taxon>Actinomycetota</taxon>
        <taxon>Actinomycetes</taxon>
        <taxon>Kitasatosporales</taxon>
        <taxon>Streptomycetaceae</taxon>
        <taxon>Streptomyces</taxon>
    </lineage>
</organism>
<dbReference type="RefSeq" id="WP_375065939.1">
    <property type="nucleotide sequence ID" value="NZ_JBHGBT010000034.1"/>
</dbReference>
<dbReference type="Pfam" id="PF04464">
    <property type="entry name" value="Glyphos_transf"/>
    <property type="match status" value="1"/>
</dbReference>
<sequence length="158" mass="16961">MSTPLGHPAPGVREVPAADHPDLMTLCLAADVLLTDYHPVIFDYALLDRPIVVHAPDWADYRTARGVCLELPDCPPGPVTRTEDELHALFTDPAAGLWGAHGARLRAAFRAAFSPRDDGRAAERVVREVFLDGHGLPTVTPPGARRAHDPATDPVPAS</sequence>
<accession>A0ABV4ZTM6</accession>
<dbReference type="InterPro" id="IPR007554">
    <property type="entry name" value="Glycerophosphate_synth"/>
</dbReference>
<gene>
    <name evidence="2" type="ORF">ACE11A_24380</name>
</gene>
<proteinExistence type="predicted"/>
<dbReference type="EMBL" id="JBHGBT010000034">
    <property type="protein sequence ID" value="MFB4197482.1"/>
    <property type="molecule type" value="Genomic_DNA"/>
</dbReference>
<dbReference type="PANTHER" id="PTHR37316:SF3">
    <property type="entry name" value="TEICHOIC ACID GLYCEROL-PHOSPHATE TRANSFERASE"/>
    <property type="match status" value="1"/>
</dbReference>
<evidence type="ECO:0000313" key="2">
    <source>
        <dbReference type="EMBL" id="MFB4197482.1"/>
    </source>
</evidence>
<dbReference type="InterPro" id="IPR043148">
    <property type="entry name" value="TagF_C"/>
</dbReference>
<feature type="region of interest" description="Disordered" evidence="1">
    <location>
        <begin position="136"/>
        <end position="158"/>
    </location>
</feature>
<dbReference type="InterPro" id="IPR051612">
    <property type="entry name" value="Teichoic_Acid_Biosynth"/>
</dbReference>
<protein>
    <submittedName>
        <fullName evidence="2">CDP-glycerol glycerophosphotransferase family protein</fullName>
    </submittedName>
</protein>
<evidence type="ECO:0000313" key="3">
    <source>
        <dbReference type="Proteomes" id="UP001577267"/>
    </source>
</evidence>
<dbReference type="Gene3D" id="3.40.50.12580">
    <property type="match status" value="1"/>
</dbReference>
<keyword evidence="3" id="KW-1185">Reference proteome</keyword>
<reference evidence="2 3" key="1">
    <citation type="submission" date="2024-09" db="EMBL/GenBank/DDBJ databases">
        <title>Draft genome sequence of multifaceted antimicrobials producing Streptomyces sp. strain FH1.</title>
        <authorList>
            <person name="Hassan F."/>
            <person name="Ali H."/>
            <person name="Hassan N."/>
            <person name="Nawaz A."/>
        </authorList>
    </citation>
    <scope>NUCLEOTIDE SEQUENCE [LARGE SCALE GENOMIC DNA]</scope>
    <source>
        <strain evidence="2 3">FH1</strain>
    </source>
</reference>